<feature type="repeat" description="WD" evidence="1">
    <location>
        <begin position="213"/>
        <end position="247"/>
    </location>
</feature>
<dbReference type="SMART" id="SM00320">
    <property type="entry name" value="WD40"/>
    <property type="match status" value="4"/>
</dbReference>
<dbReference type="PANTHER" id="PTHR19920">
    <property type="entry name" value="WD40 PROTEIN CIAO1"/>
    <property type="match status" value="1"/>
</dbReference>
<evidence type="ECO:0000313" key="2">
    <source>
        <dbReference type="EMBL" id="CAD8117653.1"/>
    </source>
</evidence>
<feature type="repeat" description="WD" evidence="1">
    <location>
        <begin position="258"/>
        <end position="290"/>
    </location>
</feature>
<reference evidence="2" key="1">
    <citation type="submission" date="2021-01" db="EMBL/GenBank/DDBJ databases">
        <authorList>
            <consortium name="Genoscope - CEA"/>
            <person name="William W."/>
        </authorList>
    </citation>
    <scope>NUCLEOTIDE SEQUENCE</scope>
</reference>
<protein>
    <recommendedName>
        <fullName evidence="4">WD domain, G-beta repeat protein</fullName>
    </recommendedName>
</protein>
<name>A0A8S1QPC4_PARPR</name>
<dbReference type="AlphaFoldDB" id="A0A8S1QPC4"/>
<evidence type="ECO:0000256" key="1">
    <source>
        <dbReference type="PROSITE-ProRule" id="PRU00221"/>
    </source>
</evidence>
<dbReference type="EMBL" id="CAJJDM010000215">
    <property type="protein sequence ID" value="CAD8117653.1"/>
    <property type="molecule type" value="Genomic_DNA"/>
</dbReference>
<dbReference type="PANTHER" id="PTHR19920:SF0">
    <property type="entry name" value="CYTOSOLIC IRON-SULFUR PROTEIN ASSEMBLY PROTEIN CIAO1-RELATED"/>
    <property type="match status" value="1"/>
</dbReference>
<sequence length="476" mass="56220">MQIRCTQIGNHSQQINVVCIEKDCQNLRICCPSCIFQHAHHLLSLISLERLNEWIKQRMETIFVIQNSISEFKLELNDIINLNTKQLLEIGDSRIEVLIKGFWKFDDFVRLQFSLLQSSIYNIRQIVKDVTTCFKDNILQQQSFNYPKGLLNPQIQDIKFKDFNQPMPQIVHNRDQCRAIAMNKDCSIVLGGYDQYIKVFEHKIGKLKQIQLLNEHSSNVITLNFMKKSNHFISGSCDKIIIIWQMNQINQWVYLQKLIGHDSSIFCLLINKNEDLIISGSQDKSIKFWQKQDKWQYSQSITDHIDIVRSLSLNEGQDKLISCSDDQFILIIQQSLKDKIWSVVQKIQVDYQGFRLCFIDENLFTFQPYCKQQMYVYEMNRNTKLYWKIQDIKVNCGSKNCSLFPQQYIKSKGILVNKNGKFINFMRKKENGEFLNEFSIQFEVDEIFGQLSDDGKYLITWDSYSREIKITNYKNL</sequence>
<keyword evidence="1" id="KW-0853">WD repeat</keyword>
<proteinExistence type="predicted"/>
<dbReference type="PROSITE" id="PS50294">
    <property type="entry name" value="WD_REPEATS_REGION"/>
    <property type="match status" value="2"/>
</dbReference>
<evidence type="ECO:0008006" key="4">
    <source>
        <dbReference type="Google" id="ProtNLM"/>
    </source>
</evidence>
<organism evidence="2 3">
    <name type="scientific">Paramecium primaurelia</name>
    <dbReference type="NCBI Taxonomy" id="5886"/>
    <lineage>
        <taxon>Eukaryota</taxon>
        <taxon>Sar</taxon>
        <taxon>Alveolata</taxon>
        <taxon>Ciliophora</taxon>
        <taxon>Intramacronucleata</taxon>
        <taxon>Oligohymenophorea</taxon>
        <taxon>Peniculida</taxon>
        <taxon>Parameciidae</taxon>
        <taxon>Paramecium</taxon>
    </lineage>
</organism>
<dbReference type="Pfam" id="PF00400">
    <property type="entry name" value="WD40"/>
    <property type="match status" value="2"/>
</dbReference>
<comment type="caution">
    <text evidence="2">The sequence shown here is derived from an EMBL/GenBank/DDBJ whole genome shotgun (WGS) entry which is preliminary data.</text>
</comment>
<gene>
    <name evidence="2" type="ORF">PPRIM_AZ9-3.1.T2060001</name>
</gene>
<dbReference type="Proteomes" id="UP000688137">
    <property type="component" value="Unassembled WGS sequence"/>
</dbReference>
<accession>A0A8S1QPC4</accession>
<dbReference type="PROSITE" id="PS50082">
    <property type="entry name" value="WD_REPEATS_2"/>
    <property type="match status" value="2"/>
</dbReference>
<dbReference type="GO" id="GO:0016226">
    <property type="term" value="P:iron-sulfur cluster assembly"/>
    <property type="evidence" value="ECO:0007669"/>
    <property type="project" value="TreeGrafter"/>
</dbReference>
<keyword evidence="3" id="KW-1185">Reference proteome</keyword>
<dbReference type="InterPro" id="IPR001680">
    <property type="entry name" value="WD40_rpt"/>
</dbReference>
<dbReference type="GO" id="GO:0097361">
    <property type="term" value="C:cytosolic [4Fe-4S] assembly targeting complex"/>
    <property type="evidence" value="ECO:0007669"/>
    <property type="project" value="TreeGrafter"/>
</dbReference>
<evidence type="ECO:0000313" key="3">
    <source>
        <dbReference type="Proteomes" id="UP000688137"/>
    </source>
</evidence>